<name>A0AAJ1WKG2_9BACI</name>
<protein>
    <submittedName>
        <fullName evidence="1">Uncharacterized protein</fullName>
    </submittedName>
</protein>
<proteinExistence type="predicted"/>
<comment type="caution">
    <text evidence="1">The sequence shown here is derived from an EMBL/GenBank/DDBJ whole genome shotgun (WGS) entry which is preliminary data.</text>
</comment>
<accession>A0AAJ1WKG2</accession>
<reference evidence="1" key="1">
    <citation type="submission" date="2023-07" db="EMBL/GenBank/DDBJ databases">
        <title>Genomic Encyclopedia of Type Strains, Phase IV (KMG-IV): sequencing the most valuable type-strain genomes for metagenomic binning, comparative biology and taxonomic classification.</title>
        <authorList>
            <person name="Goeker M."/>
        </authorList>
    </citation>
    <scope>NUCLEOTIDE SEQUENCE</scope>
    <source>
        <strain evidence="1">DSM 23947</strain>
    </source>
</reference>
<gene>
    <name evidence="1" type="ORF">J2S13_003030</name>
</gene>
<organism evidence="1 2">
    <name type="scientific">Oikeobacillus pervagus</name>
    <dbReference type="NCBI Taxonomy" id="1325931"/>
    <lineage>
        <taxon>Bacteria</taxon>
        <taxon>Bacillati</taxon>
        <taxon>Bacillota</taxon>
        <taxon>Bacilli</taxon>
        <taxon>Bacillales</taxon>
        <taxon>Bacillaceae</taxon>
        <taxon>Oikeobacillus</taxon>
    </lineage>
</organism>
<evidence type="ECO:0000313" key="2">
    <source>
        <dbReference type="Proteomes" id="UP001237207"/>
    </source>
</evidence>
<keyword evidence="2" id="KW-1185">Reference proteome</keyword>
<evidence type="ECO:0000313" key="1">
    <source>
        <dbReference type="EMBL" id="MDQ0216568.1"/>
    </source>
</evidence>
<dbReference type="EMBL" id="JAUSUC010000058">
    <property type="protein sequence ID" value="MDQ0216568.1"/>
    <property type="molecule type" value="Genomic_DNA"/>
</dbReference>
<dbReference type="AlphaFoldDB" id="A0AAJ1WKG2"/>
<sequence>MVDNFGLRIGLEGEKDFKNALRDINQNFKVLASEMKLVTSQFDRHDRSKEAEGRFSCFRYLPPTNESTRTVPMLLIMGDLLKSLAYG</sequence>
<dbReference type="RefSeq" id="WP_307258635.1">
    <property type="nucleotide sequence ID" value="NZ_JAUSUC010000058.1"/>
</dbReference>
<dbReference type="Proteomes" id="UP001237207">
    <property type="component" value="Unassembled WGS sequence"/>
</dbReference>